<dbReference type="GO" id="GO:0003677">
    <property type="term" value="F:DNA binding"/>
    <property type="evidence" value="ECO:0007669"/>
    <property type="project" value="UniProtKB-KW"/>
</dbReference>
<name>A0A1H4LTL2_9BACT</name>
<dbReference type="InterPro" id="IPR012347">
    <property type="entry name" value="Ferritin-like"/>
</dbReference>
<accession>A0A1H4LTL2</accession>
<feature type="compositionally biased region" description="Polar residues" evidence="3">
    <location>
        <begin position="1"/>
        <end position="13"/>
    </location>
</feature>
<comment type="similarity">
    <text evidence="1 2">Belongs to the Dps family.</text>
</comment>
<dbReference type="PANTHER" id="PTHR42932">
    <property type="entry name" value="GENERAL STRESS PROTEIN 20U"/>
    <property type="match status" value="1"/>
</dbReference>
<reference evidence="5 6" key="1">
    <citation type="submission" date="2016-10" db="EMBL/GenBank/DDBJ databases">
        <authorList>
            <person name="de Groot N.N."/>
        </authorList>
    </citation>
    <scope>NUCLEOTIDE SEQUENCE [LARGE SCALE GENOMIC DNA]</scope>
    <source>
        <strain evidence="5 6">AB35.6</strain>
    </source>
</reference>
<evidence type="ECO:0000259" key="4">
    <source>
        <dbReference type="Pfam" id="PF00210"/>
    </source>
</evidence>
<keyword evidence="5" id="KW-0238">DNA-binding</keyword>
<evidence type="ECO:0000313" key="6">
    <source>
        <dbReference type="Proteomes" id="UP000182409"/>
    </source>
</evidence>
<evidence type="ECO:0000256" key="2">
    <source>
        <dbReference type="RuleBase" id="RU003875"/>
    </source>
</evidence>
<feature type="region of interest" description="Disordered" evidence="3">
    <location>
        <begin position="1"/>
        <end position="20"/>
    </location>
</feature>
<proteinExistence type="inferred from homology"/>
<dbReference type="CDD" id="cd01043">
    <property type="entry name" value="DPS"/>
    <property type="match status" value="1"/>
</dbReference>
<dbReference type="OrthoDB" id="9797023at2"/>
<evidence type="ECO:0000313" key="5">
    <source>
        <dbReference type="EMBL" id="SEB74150.1"/>
    </source>
</evidence>
<dbReference type="Gene3D" id="1.20.1260.10">
    <property type="match status" value="1"/>
</dbReference>
<dbReference type="InterPro" id="IPR009078">
    <property type="entry name" value="Ferritin-like_SF"/>
</dbReference>
<dbReference type="EMBL" id="FNSD01000001">
    <property type="protein sequence ID" value="SEB74150.1"/>
    <property type="molecule type" value="Genomic_DNA"/>
</dbReference>
<gene>
    <name evidence="5" type="ORF">SAMN05443244_1715</name>
</gene>
<feature type="domain" description="Ferritin/DPS" evidence="4">
    <location>
        <begin position="31"/>
        <end position="167"/>
    </location>
</feature>
<dbReference type="GO" id="GO:0008199">
    <property type="term" value="F:ferric iron binding"/>
    <property type="evidence" value="ECO:0007669"/>
    <property type="project" value="InterPro"/>
</dbReference>
<dbReference type="AlphaFoldDB" id="A0A1H4LTL2"/>
<evidence type="ECO:0000256" key="1">
    <source>
        <dbReference type="ARBA" id="ARBA00009497"/>
    </source>
</evidence>
<dbReference type="SUPFAM" id="SSF47240">
    <property type="entry name" value="Ferritin-like"/>
    <property type="match status" value="1"/>
</dbReference>
<sequence length="173" mass="19692">MSQLSATLQSNPFSDFPRRMSRGGGNKAISELRHLLADVFVLYFKTKNFHWHMTGVHFRDYHLLLDEHADQLFAMTDSIAERTRKLGGTTLKSIGQISRYQRLRDSEEDFVSTASMFAELLADNNTLVAYLDGAHRVCEEATDVATASFIENWIDEAQNRAWFLREISLGSNA</sequence>
<evidence type="ECO:0000256" key="3">
    <source>
        <dbReference type="SAM" id="MobiDB-lite"/>
    </source>
</evidence>
<dbReference type="PRINTS" id="PR01346">
    <property type="entry name" value="HELNAPAPROT"/>
</dbReference>
<dbReference type="RefSeq" id="WP_074653346.1">
    <property type="nucleotide sequence ID" value="NZ_FNSD01000001.1"/>
</dbReference>
<dbReference type="Proteomes" id="UP000182409">
    <property type="component" value="Unassembled WGS sequence"/>
</dbReference>
<dbReference type="InterPro" id="IPR008331">
    <property type="entry name" value="Ferritin_DPS_dom"/>
</dbReference>
<organism evidence="5 6">
    <name type="scientific">Terriglobus roseus</name>
    <dbReference type="NCBI Taxonomy" id="392734"/>
    <lineage>
        <taxon>Bacteria</taxon>
        <taxon>Pseudomonadati</taxon>
        <taxon>Acidobacteriota</taxon>
        <taxon>Terriglobia</taxon>
        <taxon>Terriglobales</taxon>
        <taxon>Acidobacteriaceae</taxon>
        <taxon>Terriglobus</taxon>
    </lineage>
</organism>
<dbReference type="PANTHER" id="PTHR42932:SF3">
    <property type="entry name" value="DNA PROTECTION DURING STARVATION PROTEIN"/>
    <property type="match status" value="1"/>
</dbReference>
<dbReference type="Pfam" id="PF00210">
    <property type="entry name" value="Ferritin"/>
    <property type="match status" value="1"/>
</dbReference>
<dbReference type="InterPro" id="IPR002177">
    <property type="entry name" value="DPS_DNA-bd"/>
</dbReference>
<dbReference type="PIRSF" id="PIRSF005900">
    <property type="entry name" value="Dps"/>
    <property type="match status" value="1"/>
</dbReference>
<protein>
    <submittedName>
        <fullName evidence="5">Starvation-inducible DNA-binding protein</fullName>
    </submittedName>
</protein>